<dbReference type="AlphaFoldDB" id="A0A2R6NRV4"/>
<gene>
    <name evidence="1" type="ORF">PHLCEN_2v9058</name>
</gene>
<protein>
    <submittedName>
        <fullName evidence="1">Uncharacterized protein</fullName>
    </submittedName>
</protein>
<organism evidence="1 2">
    <name type="scientific">Hermanssonia centrifuga</name>
    <dbReference type="NCBI Taxonomy" id="98765"/>
    <lineage>
        <taxon>Eukaryota</taxon>
        <taxon>Fungi</taxon>
        <taxon>Dikarya</taxon>
        <taxon>Basidiomycota</taxon>
        <taxon>Agaricomycotina</taxon>
        <taxon>Agaricomycetes</taxon>
        <taxon>Polyporales</taxon>
        <taxon>Meruliaceae</taxon>
        <taxon>Hermanssonia</taxon>
    </lineage>
</organism>
<name>A0A2R6NRV4_9APHY</name>
<proteinExistence type="predicted"/>
<sequence>MSCPEFLHRLRNPSFSPSHLQLDIVGPSHSQTWPEGAPHRLKRRAPVFHLITTPGLIVATLKLAEDPRLIPAPMNEKINVLMAMPTKSRATTAPHTLHRVLIAQLVKLNTKTTL</sequence>
<evidence type="ECO:0000313" key="1">
    <source>
        <dbReference type="EMBL" id="PSR75578.1"/>
    </source>
</evidence>
<evidence type="ECO:0000313" key="2">
    <source>
        <dbReference type="Proteomes" id="UP000186601"/>
    </source>
</evidence>
<keyword evidence="2" id="KW-1185">Reference proteome</keyword>
<dbReference type="EMBL" id="MLYV02000883">
    <property type="protein sequence ID" value="PSR75578.1"/>
    <property type="molecule type" value="Genomic_DNA"/>
</dbReference>
<dbReference type="Proteomes" id="UP000186601">
    <property type="component" value="Unassembled WGS sequence"/>
</dbReference>
<comment type="caution">
    <text evidence="1">The sequence shown here is derived from an EMBL/GenBank/DDBJ whole genome shotgun (WGS) entry which is preliminary data.</text>
</comment>
<accession>A0A2R6NRV4</accession>
<reference evidence="1 2" key="1">
    <citation type="submission" date="2018-02" db="EMBL/GenBank/DDBJ databases">
        <title>Genome sequence of the basidiomycete white-rot fungus Phlebia centrifuga.</title>
        <authorList>
            <person name="Granchi Z."/>
            <person name="Peng M."/>
            <person name="de Vries R.P."/>
            <person name="Hilden K."/>
            <person name="Makela M.R."/>
            <person name="Grigoriev I."/>
            <person name="Riley R."/>
        </authorList>
    </citation>
    <scope>NUCLEOTIDE SEQUENCE [LARGE SCALE GENOMIC DNA]</scope>
    <source>
        <strain evidence="1 2">FBCC195</strain>
    </source>
</reference>